<gene>
    <name evidence="9" type="primary">asnB</name>
    <name evidence="9" type="ORF">NG900_09775</name>
</gene>
<comment type="catalytic activity">
    <reaction evidence="7">
        <text>L-aspartate + L-glutamine + ATP + H2O = L-asparagine + L-glutamate + AMP + diphosphate + H(+)</text>
        <dbReference type="Rhea" id="RHEA:12228"/>
        <dbReference type="ChEBI" id="CHEBI:15377"/>
        <dbReference type="ChEBI" id="CHEBI:15378"/>
        <dbReference type="ChEBI" id="CHEBI:29985"/>
        <dbReference type="ChEBI" id="CHEBI:29991"/>
        <dbReference type="ChEBI" id="CHEBI:30616"/>
        <dbReference type="ChEBI" id="CHEBI:33019"/>
        <dbReference type="ChEBI" id="CHEBI:58048"/>
        <dbReference type="ChEBI" id="CHEBI:58359"/>
        <dbReference type="ChEBI" id="CHEBI:456215"/>
        <dbReference type="EC" id="6.3.5.4"/>
    </reaction>
</comment>
<dbReference type="CDD" id="cd00712">
    <property type="entry name" value="AsnB"/>
    <property type="match status" value="1"/>
</dbReference>
<sequence length="644" mass="71880">MCGIAGIAYWRSMGSLIPVAERMAAKILHRGPDDGGSWADAENGVAFGHRRLAIVDLSEHGHQPMTSASGRFVIAYNGEVYNFPALREALEREGKAPAWRGHSDTEILLAGFEAWGVEATLKKATGMFAIALWDRQDRTLTLARDRIGEKPLYYGWVGDKLLFASELKALEAGADRPLEIDRDALDAMMRFAYIPAPRSIFKNVWKLPAGHRIVFRTANDRDAVPEAYWSLDTPEQAELRRSLADESDAALIDRLHDQLKNVVAGQMLSDVPLGAFLSGGVDSSTVVALMQAQSSQPVRTFTIGFHEEAFNEAPYAAAVAKHLGTSHTELYITAKQASDLIPSLPQIYDEPFADSSQIPTTLVSHLTRKHVTVALSGDGGDEMFSGYPRYDITSRLWDRIDGQPAVLRRLAACALRTPSPGGWDTMLRLAPQSLRQQVNGRRLHRLAGLITSPSIGELYPRLMSQWQPEDGLVLGASSNVDAPPLDVWESSPNWQHAMRRWDLHQYLPDDLLVKVDRAAMSASLESRAPLLDHHIAELALAMPNRVLQRDGVGKWVLRRVLDRYVPRELIDRPKTGFSIPLGEWLRGPLREWAEALLDPSQLRSQGYLDAAKVERTWQQHLSGNYDRSPYLWNVLMFQAWLANR</sequence>
<evidence type="ECO:0000256" key="7">
    <source>
        <dbReference type="ARBA" id="ARBA00048741"/>
    </source>
</evidence>
<dbReference type="PROSITE" id="PS51278">
    <property type="entry name" value="GATASE_TYPE_2"/>
    <property type="match status" value="1"/>
</dbReference>
<comment type="similarity">
    <text evidence="2">Belongs to the asparagine synthetase family.</text>
</comment>
<dbReference type="RefSeq" id="WP_252679690.1">
    <property type="nucleotide sequence ID" value="NZ_JAMXHT010000003.1"/>
</dbReference>
<feature type="domain" description="Glutamine amidotransferase type-2" evidence="8">
    <location>
        <begin position="2"/>
        <end position="218"/>
    </location>
</feature>
<evidence type="ECO:0000256" key="4">
    <source>
        <dbReference type="ARBA" id="ARBA00022741"/>
    </source>
</evidence>
<keyword evidence="6" id="KW-0315">Glutamine amidotransferase</keyword>
<evidence type="ECO:0000256" key="5">
    <source>
        <dbReference type="ARBA" id="ARBA00022840"/>
    </source>
</evidence>
<dbReference type="CDD" id="cd01991">
    <property type="entry name" value="Asn_synthase_B_C"/>
    <property type="match status" value="1"/>
</dbReference>
<dbReference type="InterPro" id="IPR017932">
    <property type="entry name" value="GATase_2_dom"/>
</dbReference>
<accession>A0ABT1AJB1</accession>
<dbReference type="GO" id="GO:0004066">
    <property type="term" value="F:asparagine synthase (glutamine-hydrolyzing) activity"/>
    <property type="evidence" value="ECO:0007669"/>
    <property type="project" value="UniProtKB-EC"/>
</dbReference>
<dbReference type="PANTHER" id="PTHR43284">
    <property type="entry name" value="ASPARAGINE SYNTHETASE (GLUTAMINE-HYDROLYZING)"/>
    <property type="match status" value="1"/>
</dbReference>
<dbReference type="EMBL" id="JAMXHT010000003">
    <property type="protein sequence ID" value="MCO5398481.1"/>
    <property type="molecule type" value="Genomic_DNA"/>
</dbReference>
<dbReference type="InterPro" id="IPR051786">
    <property type="entry name" value="ASN_synthetase/amidase"/>
</dbReference>
<evidence type="ECO:0000313" key="10">
    <source>
        <dbReference type="Proteomes" id="UP001162811"/>
    </source>
</evidence>
<evidence type="ECO:0000256" key="2">
    <source>
        <dbReference type="ARBA" id="ARBA00005752"/>
    </source>
</evidence>
<dbReference type="InterPro" id="IPR029055">
    <property type="entry name" value="Ntn_hydrolases_N"/>
</dbReference>
<dbReference type="PANTHER" id="PTHR43284:SF1">
    <property type="entry name" value="ASPARAGINE SYNTHETASE"/>
    <property type="match status" value="1"/>
</dbReference>
<dbReference type="InterPro" id="IPR006426">
    <property type="entry name" value="Asn_synth_AEB"/>
</dbReference>
<evidence type="ECO:0000256" key="1">
    <source>
        <dbReference type="ARBA" id="ARBA00005187"/>
    </source>
</evidence>
<dbReference type="Pfam" id="PF13522">
    <property type="entry name" value="GATase_6"/>
    <property type="match status" value="1"/>
</dbReference>
<dbReference type="Proteomes" id="UP001162811">
    <property type="component" value="Unassembled WGS sequence"/>
</dbReference>
<keyword evidence="4" id="KW-0547">Nucleotide-binding</keyword>
<dbReference type="InterPro" id="IPR033738">
    <property type="entry name" value="AsnB_N"/>
</dbReference>
<organism evidence="9 10">
    <name type="scientific">Ralstonia soli</name>
    <dbReference type="NCBI Taxonomy" id="2953896"/>
    <lineage>
        <taxon>Bacteria</taxon>
        <taxon>Pseudomonadati</taxon>
        <taxon>Pseudomonadota</taxon>
        <taxon>Betaproteobacteria</taxon>
        <taxon>Burkholderiales</taxon>
        <taxon>Burkholderiaceae</taxon>
        <taxon>Ralstonia</taxon>
    </lineage>
</organism>
<reference evidence="9" key="1">
    <citation type="submission" date="2022-06" db="EMBL/GenBank/DDBJ databases">
        <authorList>
            <person name="Lu C.-H."/>
        </authorList>
    </citation>
    <scope>NUCLEOTIDE SEQUENCE</scope>
    <source>
        <strain evidence="9">21MJYT02-11</strain>
    </source>
</reference>
<keyword evidence="9" id="KW-0436">Ligase</keyword>
<dbReference type="InterPro" id="IPR014729">
    <property type="entry name" value="Rossmann-like_a/b/a_fold"/>
</dbReference>
<reference evidence="9" key="2">
    <citation type="journal article" date="2023" name="Front. Microbiol.">
        <title>Ralstonia chuxiongensis sp. nov., Ralstonia mojiangensis sp. nov., and Ralstonia soli sp. nov., isolated from tobacco fields, are three novel species in the family Burkholderiaceae.</title>
        <authorList>
            <person name="Lu C.H."/>
            <person name="Zhang Y.Y."/>
            <person name="Jiang N."/>
            <person name="Chen W."/>
            <person name="Shao X."/>
            <person name="Zhao Z.M."/>
            <person name="Lu W.L."/>
            <person name="Hu X."/>
            <person name="Xi Y.X."/>
            <person name="Zou S.Y."/>
            <person name="Wei Q.J."/>
            <person name="Lin Z.L."/>
            <person name="Gong L."/>
            <person name="Gai X.T."/>
            <person name="Zhang L.Q."/>
            <person name="Li J.Y."/>
            <person name="Jin Y."/>
            <person name="Xia Z.Y."/>
        </authorList>
    </citation>
    <scope>NUCLEOTIDE SEQUENCE</scope>
    <source>
        <strain evidence="9">21MJYT02-11</strain>
    </source>
</reference>
<proteinExistence type="inferred from homology"/>
<keyword evidence="5" id="KW-0067">ATP-binding</keyword>
<dbReference type="SUPFAM" id="SSF56235">
    <property type="entry name" value="N-terminal nucleophile aminohydrolases (Ntn hydrolases)"/>
    <property type="match status" value="1"/>
</dbReference>
<protein>
    <recommendedName>
        <fullName evidence="3">asparagine synthase (glutamine-hydrolyzing)</fullName>
        <ecNumber evidence="3">6.3.5.4</ecNumber>
    </recommendedName>
</protein>
<keyword evidence="10" id="KW-1185">Reference proteome</keyword>
<comment type="caution">
    <text evidence="9">The sequence shown here is derived from an EMBL/GenBank/DDBJ whole genome shotgun (WGS) entry which is preliminary data.</text>
</comment>
<evidence type="ECO:0000256" key="6">
    <source>
        <dbReference type="ARBA" id="ARBA00022962"/>
    </source>
</evidence>
<evidence type="ECO:0000256" key="3">
    <source>
        <dbReference type="ARBA" id="ARBA00012737"/>
    </source>
</evidence>
<evidence type="ECO:0000259" key="8">
    <source>
        <dbReference type="PROSITE" id="PS51278"/>
    </source>
</evidence>
<evidence type="ECO:0000313" key="9">
    <source>
        <dbReference type="EMBL" id="MCO5398481.1"/>
    </source>
</evidence>
<dbReference type="Gene3D" id="3.40.50.620">
    <property type="entry name" value="HUPs"/>
    <property type="match status" value="1"/>
</dbReference>
<dbReference type="NCBIfam" id="TIGR01536">
    <property type="entry name" value="asn_synth_AEB"/>
    <property type="match status" value="1"/>
</dbReference>
<dbReference type="Gene3D" id="3.60.20.10">
    <property type="entry name" value="Glutamine Phosphoribosylpyrophosphate, subunit 1, domain 1"/>
    <property type="match status" value="1"/>
</dbReference>
<dbReference type="EC" id="6.3.5.4" evidence="3"/>
<name>A0ABT1AJB1_9RALS</name>
<dbReference type="InterPro" id="IPR001962">
    <property type="entry name" value="Asn_synthase"/>
</dbReference>
<dbReference type="PIRSF" id="PIRSF001589">
    <property type="entry name" value="Asn_synthetase_glu-h"/>
    <property type="match status" value="1"/>
</dbReference>
<comment type="pathway">
    <text evidence="1">Amino-acid biosynthesis; L-asparagine biosynthesis; L-asparagine from L-aspartate (L-Gln route): step 1/1.</text>
</comment>
<dbReference type="Pfam" id="PF00733">
    <property type="entry name" value="Asn_synthase"/>
    <property type="match status" value="1"/>
</dbReference>
<dbReference type="SUPFAM" id="SSF52402">
    <property type="entry name" value="Adenine nucleotide alpha hydrolases-like"/>
    <property type="match status" value="1"/>
</dbReference>